<sequence length="82" mass="9225">MSEPTKKPPVDLTTALQHLPPPSGLRRRVNDPRSEYERMDDAEHARAEVARSLDQANRVIRWICVPAVAVAFLPELLQGLAR</sequence>
<feature type="region of interest" description="Disordered" evidence="1">
    <location>
        <begin position="1"/>
        <end position="44"/>
    </location>
</feature>
<evidence type="ECO:0000313" key="2">
    <source>
        <dbReference type="EMBL" id="URI11036.1"/>
    </source>
</evidence>
<organism evidence="2 3">
    <name type="scientific">Aquincola tertiaricarbonis</name>
    <dbReference type="NCBI Taxonomy" id="391953"/>
    <lineage>
        <taxon>Bacteria</taxon>
        <taxon>Pseudomonadati</taxon>
        <taxon>Pseudomonadota</taxon>
        <taxon>Betaproteobacteria</taxon>
        <taxon>Burkholderiales</taxon>
        <taxon>Sphaerotilaceae</taxon>
        <taxon>Aquincola</taxon>
    </lineage>
</organism>
<keyword evidence="3" id="KW-1185">Reference proteome</keyword>
<evidence type="ECO:0000313" key="3">
    <source>
        <dbReference type="Proteomes" id="UP001056201"/>
    </source>
</evidence>
<dbReference type="EMBL" id="CP097636">
    <property type="protein sequence ID" value="URI11036.1"/>
    <property type="molecule type" value="Genomic_DNA"/>
</dbReference>
<name>A0ABY4SFS3_AQUTE</name>
<dbReference type="RefSeq" id="WP_250199234.1">
    <property type="nucleotide sequence ID" value="NZ_CP097636.1"/>
</dbReference>
<proteinExistence type="predicted"/>
<feature type="compositionally biased region" description="Basic and acidic residues" evidence="1">
    <location>
        <begin position="28"/>
        <end position="44"/>
    </location>
</feature>
<evidence type="ECO:0000256" key="1">
    <source>
        <dbReference type="SAM" id="MobiDB-lite"/>
    </source>
</evidence>
<accession>A0ABY4SFS3</accession>
<dbReference type="Proteomes" id="UP001056201">
    <property type="component" value="Chromosome 2"/>
</dbReference>
<gene>
    <name evidence="2" type="ORF">MW290_18885</name>
</gene>
<reference evidence="2" key="1">
    <citation type="submission" date="2022-05" db="EMBL/GenBank/DDBJ databases">
        <title>An RpoN-dependent PEP-CTERM gene is involved in floc formation of an Aquincola tertiaricarbonis strain.</title>
        <authorList>
            <person name="Qiu D."/>
            <person name="Xia M."/>
        </authorList>
    </citation>
    <scope>NUCLEOTIDE SEQUENCE</scope>
    <source>
        <strain evidence="2">RN12</strain>
    </source>
</reference>
<protein>
    <submittedName>
        <fullName evidence="2">Uncharacterized protein</fullName>
    </submittedName>
</protein>